<dbReference type="PANTHER" id="PTHR43477">
    <property type="entry name" value="DIHYDROANTICAPSIN 7-DEHYDROGENASE"/>
    <property type="match status" value="1"/>
</dbReference>
<accession>A0AAD6MPU2</accession>
<dbReference type="EMBL" id="JAQJAN010000024">
    <property type="protein sequence ID" value="KAJ5700904.1"/>
    <property type="molecule type" value="Genomic_DNA"/>
</dbReference>
<dbReference type="AlphaFoldDB" id="A0AAD6MPU2"/>
<dbReference type="CDD" id="cd05233">
    <property type="entry name" value="SDR_c"/>
    <property type="match status" value="1"/>
</dbReference>
<organism evidence="4 5">
    <name type="scientific">Penicillium malachiteum</name>
    <dbReference type="NCBI Taxonomy" id="1324776"/>
    <lineage>
        <taxon>Eukaryota</taxon>
        <taxon>Fungi</taxon>
        <taxon>Dikarya</taxon>
        <taxon>Ascomycota</taxon>
        <taxon>Pezizomycotina</taxon>
        <taxon>Eurotiomycetes</taxon>
        <taxon>Eurotiomycetidae</taxon>
        <taxon>Eurotiales</taxon>
        <taxon>Aspergillaceae</taxon>
        <taxon>Penicillium</taxon>
    </lineage>
</organism>
<protein>
    <submittedName>
        <fullName evidence="4">NAD(P)-binding protein</fullName>
    </submittedName>
</protein>
<dbReference type="InterPro" id="IPR002347">
    <property type="entry name" value="SDR_fam"/>
</dbReference>
<dbReference type="GO" id="GO:0016491">
    <property type="term" value="F:oxidoreductase activity"/>
    <property type="evidence" value="ECO:0007669"/>
    <property type="project" value="UniProtKB-KW"/>
</dbReference>
<dbReference type="SUPFAM" id="SSF51735">
    <property type="entry name" value="NAD(P)-binding Rossmann-fold domains"/>
    <property type="match status" value="1"/>
</dbReference>
<dbReference type="Gene3D" id="3.40.50.720">
    <property type="entry name" value="NAD(P)-binding Rossmann-like Domain"/>
    <property type="match status" value="1"/>
</dbReference>
<dbReference type="InterPro" id="IPR036291">
    <property type="entry name" value="NAD(P)-bd_dom_sf"/>
</dbReference>
<dbReference type="PRINTS" id="PR00081">
    <property type="entry name" value="GDHRDH"/>
</dbReference>
<evidence type="ECO:0000313" key="5">
    <source>
        <dbReference type="Proteomes" id="UP001215712"/>
    </source>
</evidence>
<dbReference type="InterPro" id="IPR051122">
    <property type="entry name" value="SDR_DHRS6-like"/>
</dbReference>
<dbReference type="Proteomes" id="UP001215712">
    <property type="component" value="Unassembled WGS sequence"/>
</dbReference>
<evidence type="ECO:0000313" key="4">
    <source>
        <dbReference type="EMBL" id="KAJ5700904.1"/>
    </source>
</evidence>
<evidence type="ECO:0000256" key="1">
    <source>
        <dbReference type="ARBA" id="ARBA00006484"/>
    </source>
</evidence>
<reference evidence="4" key="1">
    <citation type="journal article" date="2023" name="IMA Fungus">
        <title>Comparative genomic study of the Penicillium genus elucidates a diverse pangenome and 15 lateral gene transfer events.</title>
        <authorList>
            <person name="Petersen C."/>
            <person name="Sorensen T."/>
            <person name="Nielsen M.R."/>
            <person name="Sondergaard T.E."/>
            <person name="Sorensen J.L."/>
            <person name="Fitzpatrick D.A."/>
            <person name="Frisvad J.C."/>
            <person name="Nielsen K.L."/>
        </authorList>
    </citation>
    <scope>NUCLEOTIDE SEQUENCE</scope>
    <source>
        <strain evidence="4">IBT 17514</strain>
    </source>
</reference>
<comment type="similarity">
    <text evidence="1">Belongs to the short-chain dehydrogenases/reductases (SDR) family.</text>
</comment>
<keyword evidence="3" id="KW-0560">Oxidoreductase</keyword>
<name>A0AAD6MPU2_9EURO</name>
<comment type="caution">
    <text evidence="4">The sequence shown here is derived from an EMBL/GenBank/DDBJ whole genome shotgun (WGS) entry which is preliminary data.</text>
</comment>
<evidence type="ECO:0000256" key="2">
    <source>
        <dbReference type="ARBA" id="ARBA00022857"/>
    </source>
</evidence>
<dbReference type="PANTHER" id="PTHR43477:SF1">
    <property type="entry name" value="DIHYDROANTICAPSIN 7-DEHYDROGENASE"/>
    <property type="match status" value="1"/>
</dbReference>
<keyword evidence="2" id="KW-0521">NADP</keyword>
<gene>
    <name evidence="4" type="ORF">N7493_011950</name>
</gene>
<keyword evidence="5" id="KW-1185">Reference proteome</keyword>
<dbReference type="InterPro" id="IPR057571">
    <property type="entry name" value="SDR_PhqE-like"/>
</dbReference>
<proteinExistence type="inferred from homology"/>
<dbReference type="Pfam" id="PF23441">
    <property type="entry name" value="SDR"/>
    <property type="match status" value="1"/>
</dbReference>
<reference evidence="4" key="2">
    <citation type="submission" date="2023-01" db="EMBL/GenBank/DDBJ databases">
        <authorList>
            <person name="Petersen C."/>
        </authorList>
    </citation>
    <scope>NUCLEOTIDE SEQUENCE</scope>
    <source>
        <strain evidence="4">IBT 17514</strain>
    </source>
</reference>
<evidence type="ECO:0000256" key="3">
    <source>
        <dbReference type="ARBA" id="ARBA00023002"/>
    </source>
</evidence>
<sequence>MSSAGKHTSKLANQRVLILGGSSGLGFGVAEAAFELGAHLVLCSSNQSRLDAAAARLKEAFPTQAEKQSIVTHAVDLSDVANLDATLEALLQKATNDGANKLNHIVSSAGDGVVLSPLENINAQLIYKVMNVRLVAPATMAKFIPKYMEVSPSSSITLTSGVRGRQPLPEWSVITATCAAIEGLTRGLALDLAPIRVNAVAPGVVDTELFDYLAGERDAAMQALANDTLTGILGRPEDLAESYLYLMKDRFVTGSVIESNGGVLLK</sequence>